<evidence type="ECO:0000256" key="1">
    <source>
        <dbReference type="ARBA" id="ARBA00006586"/>
    </source>
</evidence>
<gene>
    <name evidence="3" type="ORF">B1B_14686</name>
</gene>
<dbReference type="EMBL" id="AUZY01009748">
    <property type="protein sequence ID" value="EQD41086.1"/>
    <property type="molecule type" value="Genomic_DNA"/>
</dbReference>
<reference evidence="3" key="1">
    <citation type="submission" date="2013-08" db="EMBL/GenBank/DDBJ databases">
        <authorList>
            <person name="Mendez C."/>
            <person name="Richter M."/>
            <person name="Ferrer M."/>
            <person name="Sanchez J."/>
        </authorList>
    </citation>
    <scope>NUCLEOTIDE SEQUENCE</scope>
</reference>
<proteinExistence type="inferred from homology"/>
<dbReference type="PANTHER" id="PTHR34218">
    <property type="entry name" value="PEPTIDASE S45 PENICILLIN AMIDASE"/>
    <property type="match status" value="1"/>
</dbReference>
<keyword evidence="2" id="KW-1133">Transmembrane helix</keyword>
<dbReference type="Gene3D" id="1.10.439.10">
    <property type="entry name" value="Penicillin Amidohydrolase, domain 1"/>
    <property type="match status" value="1"/>
</dbReference>
<keyword evidence="2" id="KW-0812">Transmembrane</keyword>
<evidence type="ECO:0000256" key="2">
    <source>
        <dbReference type="SAM" id="Phobius"/>
    </source>
</evidence>
<name>T0YZI8_9ZZZZ</name>
<dbReference type="AlphaFoldDB" id="T0YZI8"/>
<dbReference type="GO" id="GO:0016811">
    <property type="term" value="F:hydrolase activity, acting on carbon-nitrogen (but not peptide) bonds, in linear amides"/>
    <property type="evidence" value="ECO:0007669"/>
    <property type="project" value="InterPro"/>
</dbReference>
<protein>
    <submittedName>
        <fullName evidence="3">Family S45 unassigned peptidase</fullName>
    </submittedName>
</protein>
<accession>T0YZI8</accession>
<dbReference type="SUPFAM" id="SSF56235">
    <property type="entry name" value="N-terminal nucleophile aminohydrolases (Ntn hydrolases)"/>
    <property type="match status" value="1"/>
</dbReference>
<comment type="caution">
    <text evidence="3">The sequence shown here is derived from an EMBL/GenBank/DDBJ whole genome shotgun (WGS) entry which is preliminary data.</text>
</comment>
<organism evidence="3">
    <name type="scientific">mine drainage metagenome</name>
    <dbReference type="NCBI Taxonomy" id="410659"/>
    <lineage>
        <taxon>unclassified sequences</taxon>
        <taxon>metagenomes</taxon>
        <taxon>ecological metagenomes</taxon>
    </lineage>
</organism>
<comment type="similarity">
    <text evidence="1">Belongs to the peptidase S45 family.</text>
</comment>
<dbReference type="Pfam" id="PF01804">
    <property type="entry name" value="Penicil_amidase"/>
    <property type="match status" value="1"/>
</dbReference>
<evidence type="ECO:0000313" key="3">
    <source>
        <dbReference type="EMBL" id="EQD41086.1"/>
    </source>
</evidence>
<feature type="transmembrane region" description="Helical" evidence="2">
    <location>
        <begin position="21"/>
        <end position="44"/>
    </location>
</feature>
<dbReference type="GO" id="GO:0017000">
    <property type="term" value="P:antibiotic biosynthetic process"/>
    <property type="evidence" value="ECO:0007669"/>
    <property type="project" value="InterPro"/>
</dbReference>
<dbReference type="InterPro" id="IPR023343">
    <property type="entry name" value="Penicillin_amidase_dom1"/>
</dbReference>
<keyword evidence="2" id="KW-0472">Membrane</keyword>
<dbReference type="InterPro" id="IPR002692">
    <property type="entry name" value="S45"/>
</dbReference>
<dbReference type="InterPro" id="IPR029055">
    <property type="entry name" value="Ntn_hydrolases_N"/>
</dbReference>
<feature type="non-terminal residue" evidence="3">
    <location>
        <position position="207"/>
    </location>
</feature>
<sequence length="207" mass="23047">MPVSGSQSNNNSRYRGRWARWSLTLVLVLLVAIVLGCLLGTMWLKHAMRASLPQLDGQLHVAALSHPAIVRRDPHGVPHITTANIDDLVVAQGYVTAQDRLWQMDVLRRYASGNLAEIMGPVAVKHDRAQRILEIGPAADAALAAMDPGDRRFLEDYARGVNAYIAQAQDHLPAEFRLLDYRPQLWRPRDSMLVALNLAETLSLDFP</sequence>
<dbReference type="PANTHER" id="PTHR34218:SF4">
    <property type="entry name" value="ACYL-HOMOSERINE LACTONE ACYLASE QUIP"/>
    <property type="match status" value="1"/>
</dbReference>
<reference evidence="3" key="2">
    <citation type="journal article" date="2014" name="ISME J.">
        <title>Microbial stratification in low pH oxic and suboxic macroscopic growths along an acid mine drainage.</title>
        <authorList>
            <person name="Mendez-Garcia C."/>
            <person name="Mesa V."/>
            <person name="Sprenger R.R."/>
            <person name="Richter M."/>
            <person name="Diez M.S."/>
            <person name="Solano J."/>
            <person name="Bargiela R."/>
            <person name="Golyshina O.V."/>
            <person name="Manteca A."/>
            <person name="Ramos J.L."/>
            <person name="Gallego J.R."/>
            <person name="Llorente I."/>
            <person name="Martins Dos Santos V.A."/>
            <person name="Jensen O.N."/>
            <person name="Pelaez A.I."/>
            <person name="Sanchez J."/>
            <person name="Ferrer M."/>
        </authorList>
    </citation>
    <scope>NUCLEOTIDE SEQUENCE</scope>
</reference>